<dbReference type="GeneID" id="39733726"/>
<protein>
    <submittedName>
        <fullName evidence="2">Uncharacterized protein</fullName>
    </submittedName>
</protein>
<dbReference type="EMBL" id="CVMV01000110">
    <property type="protein sequence ID" value="CRG97620.1"/>
    <property type="molecule type" value="Genomic_DNA"/>
</dbReference>
<comment type="caution">
    <text evidence="2">The sequence shown here is derived from an EMBL/GenBank/DDBJ whole genome shotgun (WGS) entry which is preliminary data.</text>
</comment>
<dbReference type="VEuPathDB" id="PlasmoDB:PGAL8A_00519300"/>
<feature type="region of interest" description="Disordered" evidence="1">
    <location>
        <begin position="162"/>
        <end position="340"/>
    </location>
</feature>
<sequence>MKEKLEKIDKYHKKYVSSCKYKKSSDEKNGKDKLKYKEEKKKIYNNYLSKEIIRKSCESSEETNSSYHSRNRIKKKYKEDKQEKMNSKRDDISNSNSVKNCNYDKYIHNKYLENKKYIPNEINLKKEKIKEDISNIPFNKHEKKTSDTFNELKYDKNENNYIKKKKRKLSPNSRKEDYISNEKLKKKENLKRRKKNYDRKSSKNKYLSLSSSDEKSFSSKYSSSENSNNSSSINESSSSSNSPIEKSKSKSSSYKNSSSSSSSNSSNENSSHSYSLDENSLRNNSSSECNSSSYSSYGSNNFSDKESICSSSSEENNSKKKKKNNAQIKKKKKKKEKEKEIRNKLDKEVVYDAHIYDSKEMIRLTINILQNYNFLNNLKILYQKLDKKKKISLENVKDLKLKKKLRHLFRAWRLEKKEEFYRKPSNFRESILDIFNSLFYFFLSKIDIQKLRKNINKRKNNLIKKESKENPDIMNDNNALSDYSTNNENINYKNQFLNDLQEDYSYLMQNANDKVISLREMHEEGYFKNSQQKYKEFLEKHKKIDLWGKNEQEQKFLLNSKSKPNERKTFDRETDLCINKFIKKEDYKNLIKNTKEHVNDKFHKTGNKI</sequence>
<feature type="compositionally biased region" description="Basic residues" evidence="1">
    <location>
        <begin position="188"/>
        <end position="197"/>
    </location>
</feature>
<dbReference type="AlphaFoldDB" id="A0A1J1GYI2"/>
<dbReference type="RefSeq" id="XP_028530421.1">
    <property type="nucleotide sequence ID" value="XM_028674027.1"/>
</dbReference>
<keyword evidence="3" id="KW-1185">Reference proteome</keyword>
<accession>A0A1J1GYI2</accession>
<dbReference type="Proteomes" id="UP000220797">
    <property type="component" value="Unassembled WGS sequence"/>
</dbReference>
<evidence type="ECO:0000313" key="2">
    <source>
        <dbReference type="EMBL" id="CRG97620.1"/>
    </source>
</evidence>
<feature type="compositionally biased region" description="Low complexity" evidence="1">
    <location>
        <begin position="218"/>
        <end position="315"/>
    </location>
</feature>
<proteinExistence type="predicted"/>
<feature type="compositionally biased region" description="Basic and acidic residues" evidence="1">
    <location>
        <begin position="173"/>
        <end position="187"/>
    </location>
</feature>
<reference evidence="2" key="1">
    <citation type="submission" date="2015-04" db="EMBL/GenBank/DDBJ databases">
        <authorList>
            <consortium name="Pathogen Informatics"/>
        </authorList>
    </citation>
    <scope>NUCLEOTIDE SEQUENCE [LARGE SCALE GENOMIC DNA]</scope>
    <source>
        <strain evidence="2">8A</strain>
    </source>
</reference>
<evidence type="ECO:0000313" key="3">
    <source>
        <dbReference type="Proteomes" id="UP000220797"/>
    </source>
</evidence>
<evidence type="ECO:0000256" key="1">
    <source>
        <dbReference type="SAM" id="MobiDB-lite"/>
    </source>
</evidence>
<dbReference type="OrthoDB" id="366232at2759"/>
<organism evidence="2 3">
    <name type="scientific">Plasmodium gallinaceum</name>
    <dbReference type="NCBI Taxonomy" id="5849"/>
    <lineage>
        <taxon>Eukaryota</taxon>
        <taxon>Sar</taxon>
        <taxon>Alveolata</taxon>
        <taxon>Apicomplexa</taxon>
        <taxon>Aconoidasida</taxon>
        <taxon>Haemosporida</taxon>
        <taxon>Plasmodiidae</taxon>
        <taxon>Plasmodium</taxon>
        <taxon>Plasmodium (Haemamoeba)</taxon>
    </lineage>
</organism>
<dbReference type="OMA" id="NTKEHVN"/>
<feature type="compositionally biased region" description="Basic and acidic residues" evidence="1">
    <location>
        <begin position="77"/>
        <end position="92"/>
    </location>
</feature>
<feature type="compositionally biased region" description="Basic residues" evidence="1">
    <location>
        <begin position="319"/>
        <end position="336"/>
    </location>
</feature>
<name>A0A1J1GYI2_PLAGA</name>
<gene>
    <name evidence="2" type="ORF">PGAL8A_00519300</name>
</gene>
<feature type="region of interest" description="Disordered" evidence="1">
    <location>
        <begin position="57"/>
        <end position="99"/>
    </location>
</feature>